<dbReference type="InterPro" id="IPR007867">
    <property type="entry name" value="GMC_OxRtase_C"/>
</dbReference>
<evidence type="ECO:0000259" key="8">
    <source>
        <dbReference type="PROSITE" id="PS00624"/>
    </source>
</evidence>
<keyword evidence="3 6" id="KW-0285">Flavoprotein</keyword>
<dbReference type="PIRSF" id="PIRSF000137">
    <property type="entry name" value="Alcohol_oxidase"/>
    <property type="match status" value="1"/>
</dbReference>
<evidence type="ECO:0000256" key="5">
    <source>
        <dbReference type="PIRSR" id="PIRSR000137-2"/>
    </source>
</evidence>
<comment type="similarity">
    <text evidence="2 6">Belongs to the GMC oxidoreductase family.</text>
</comment>
<accession>A0A3D9FHQ8</accession>
<evidence type="ECO:0000313" key="10">
    <source>
        <dbReference type="Proteomes" id="UP000256310"/>
    </source>
</evidence>
<feature type="binding site" evidence="5">
    <location>
        <position position="224"/>
    </location>
    <ligand>
        <name>FAD</name>
        <dbReference type="ChEBI" id="CHEBI:57692"/>
    </ligand>
</feature>
<dbReference type="PROSITE" id="PS00624">
    <property type="entry name" value="GMC_OXRED_2"/>
    <property type="match status" value="1"/>
</dbReference>
<comment type="caution">
    <text evidence="9">The sequence shown here is derived from an EMBL/GenBank/DDBJ whole genome shotgun (WGS) entry which is preliminary data.</text>
</comment>
<protein>
    <submittedName>
        <fullName evidence="9">Choline dehydrogenase</fullName>
    </submittedName>
</protein>
<dbReference type="GO" id="GO:0008812">
    <property type="term" value="F:choline dehydrogenase activity"/>
    <property type="evidence" value="ECO:0007669"/>
    <property type="project" value="TreeGrafter"/>
</dbReference>
<dbReference type="PANTHER" id="PTHR11552">
    <property type="entry name" value="GLUCOSE-METHANOL-CHOLINE GMC OXIDOREDUCTASE"/>
    <property type="match status" value="1"/>
</dbReference>
<name>A0A3D9FHQ8_9SPHN</name>
<dbReference type="Pfam" id="PF05199">
    <property type="entry name" value="GMC_oxred_C"/>
    <property type="match status" value="1"/>
</dbReference>
<dbReference type="Gene3D" id="3.50.50.60">
    <property type="entry name" value="FAD/NAD(P)-binding domain"/>
    <property type="match status" value="1"/>
</dbReference>
<feature type="domain" description="Glucose-methanol-choline oxidoreductase N-terminal" evidence="7">
    <location>
        <begin position="86"/>
        <end position="109"/>
    </location>
</feature>
<dbReference type="SUPFAM" id="SSF51905">
    <property type="entry name" value="FAD/NAD(P)-binding domain"/>
    <property type="match status" value="1"/>
</dbReference>
<evidence type="ECO:0000256" key="1">
    <source>
        <dbReference type="ARBA" id="ARBA00001974"/>
    </source>
</evidence>
<dbReference type="AlphaFoldDB" id="A0A3D9FHQ8"/>
<sequence length="534" mass="58306">MATETNEFDYVIVGAGSAGCVMANRLSADPSVSVCLIEAGKEDTSLLVKMPAGVGALLKEPNPQNWFFWTEPQKHLDNRKLYWPRGKGWGGSSSINGMIYIRGHARDYDQWRQTGLTGWGYDDVLPYFKKSESYDEGDDAYHGRDGPLGVTNSEMRDAVYGKFVEAGAAAGYPTTDDFNGEQQEGLGPYQRTIADGERFSAARAYLHPIAGKRDNLAILSTGLVTKILVENRRATGVEAVAGKGQEKRTIKARREVIVCAGAVQSPQLLMLSGIGDPEELRKHGIEVTHASPQVGKNLQDHLDVVVAHEMTQKLSAHSKQAGLKKLFVGLDFLLRRKGAGTDNFLQTGAFLKSRDGLDRPDIQLHLVNAIMIEHGFQEVKKDGFTVHACQLRPESRGEVGIHSADPFATPRIDPNYLDSEEDKRVMRESVKMIRTICEQAALASLRGPELVPGPGVMTDEEIDGYVRESAETIYHPVGTVRMGADDESPLDGSLKMRGMEGLRVVDASIMPTLIGGNTNAPVIMIAEKIAAEMA</sequence>
<organism evidence="9 10">
    <name type="scientific">Parasphingopyxis lamellibrachiae</name>
    <dbReference type="NCBI Taxonomy" id="680125"/>
    <lineage>
        <taxon>Bacteria</taxon>
        <taxon>Pseudomonadati</taxon>
        <taxon>Pseudomonadota</taxon>
        <taxon>Alphaproteobacteria</taxon>
        <taxon>Sphingomonadales</taxon>
        <taxon>Sphingomonadaceae</taxon>
        <taxon>Parasphingopyxis</taxon>
    </lineage>
</organism>
<dbReference type="GO" id="GO:0019285">
    <property type="term" value="P:glycine betaine biosynthetic process from choline"/>
    <property type="evidence" value="ECO:0007669"/>
    <property type="project" value="TreeGrafter"/>
</dbReference>
<dbReference type="InterPro" id="IPR036188">
    <property type="entry name" value="FAD/NAD-bd_sf"/>
</dbReference>
<dbReference type="NCBIfam" id="NF002550">
    <property type="entry name" value="PRK02106.1"/>
    <property type="match status" value="1"/>
</dbReference>
<dbReference type="Proteomes" id="UP000256310">
    <property type="component" value="Unassembled WGS sequence"/>
</dbReference>
<keyword evidence="10" id="KW-1185">Reference proteome</keyword>
<evidence type="ECO:0000313" key="9">
    <source>
        <dbReference type="EMBL" id="RED17315.1"/>
    </source>
</evidence>
<dbReference type="GO" id="GO:0050660">
    <property type="term" value="F:flavin adenine dinucleotide binding"/>
    <property type="evidence" value="ECO:0007669"/>
    <property type="project" value="InterPro"/>
</dbReference>
<proteinExistence type="inferred from homology"/>
<dbReference type="PROSITE" id="PS00623">
    <property type="entry name" value="GMC_OXRED_1"/>
    <property type="match status" value="1"/>
</dbReference>
<evidence type="ECO:0000256" key="6">
    <source>
        <dbReference type="RuleBase" id="RU003968"/>
    </source>
</evidence>
<dbReference type="EMBL" id="QRDP01000004">
    <property type="protein sequence ID" value="RED17315.1"/>
    <property type="molecule type" value="Genomic_DNA"/>
</dbReference>
<gene>
    <name evidence="9" type="ORF">DFR46_2361</name>
</gene>
<dbReference type="GO" id="GO:0016020">
    <property type="term" value="C:membrane"/>
    <property type="evidence" value="ECO:0007669"/>
    <property type="project" value="TreeGrafter"/>
</dbReference>
<feature type="domain" description="Glucose-methanol-choline oxidoreductase N-terminal" evidence="8">
    <location>
        <begin position="261"/>
        <end position="275"/>
    </location>
</feature>
<dbReference type="OrthoDB" id="9785276at2"/>
<keyword evidence="4 5" id="KW-0274">FAD</keyword>
<dbReference type="InterPro" id="IPR012132">
    <property type="entry name" value="GMC_OxRdtase"/>
</dbReference>
<dbReference type="Pfam" id="PF00732">
    <property type="entry name" value="GMC_oxred_N"/>
    <property type="match status" value="1"/>
</dbReference>
<evidence type="ECO:0000259" key="7">
    <source>
        <dbReference type="PROSITE" id="PS00623"/>
    </source>
</evidence>
<evidence type="ECO:0000256" key="2">
    <source>
        <dbReference type="ARBA" id="ARBA00010790"/>
    </source>
</evidence>
<reference evidence="9 10" key="1">
    <citation type="submission" date="2018-07" db="EMBL/GenBank/DDBJ databases">
        <title>Genomic Encyclopedia of Type Strains, Phase IV (KMG-IV): sequencing the most valuable type-strain genomes for metagenomic binning, comparative biology and taxonomic classification.</title>
        <authorList>
            <person name="Goeker M."/>
        </authorList>
    </citation>
    <scope>NUCLEOTIDE SEQUENCE [LARGE SCALE GENOMIC DNA]</scope>
    <source>
        <strain evidence="9 10">DSM 26725</strain>
    </source>
</reference>
<dbReference type="InterPro" id="IPR000172">
    <property type="entry name" value="GMC_OxRdtase_N"/>
</dbReference>
<evidence type="ECO:0000256" key="4">
    <source>
        <dbReference type="ARBA" id="ARBA00022827"/>
    </source>
</evidence>
<dbReference type="PANTHER" id="PTHR11552:SF147">
    <property type="entry name" value="CHOLINE DEHYDROGENASE, MITOCHONDRIAL"/>
    <property type="match status" value="1"/>
</dbReference>
<evidence type="ECO:0000256" key="3">
    <source>
        <dbReference type="ARBA" id="ARBA00022630"/>
    </source>
</evidence>
<dbReference type="RefSeq" id="WP_116236606.1">
    <property type="nucleotide sequence ID" value="NZ_QRDP01000004.1"/>
</dbReference>
<dbReference type="Gene3D" id="3.30.560.10">
    <property type="entry name" value="Glucose Oxidase, domain 3"/>
    <property type="match status" value="1"/>
</dbReference>
<dbReference type="SUPFAM" id="SSF54373">
    <property type="entry name" value="FAD-linked reductases, C-terminal domain"/>
    <property type="match status" value="1"/>
</dbReference>
<comment type="cofactor">
    <cofactor evidence="1 5">
        <name>FAD</name>
        <dbReference type="ChEBI" id="CHEBI:57692"/>
    </cofactor>
</comment>